<evidence type="ECO:0000313" key="2">
    <source>
        <dbReference type="EMBL" id="KGF47467.1"/>
    </source>
</evidence>
<dbReference type="NCBIfam" id="NF003315">
    <property type="entry name" value="PRK04323.1"/>
    <property type="match status" value="1"/>
</dbReference>
<dbReference type="Pfam" id="PF04025">
    <property type="entry name" value="RemA-like"/>
    <property type="match status" value="1"/>
</dbReference>
<evidence type="ECO:0000313" key="3">
    <source>
        <dbReference type="Proteomes" id="UP000029628"/>
    </source>
</evidence>
<organism evidence="2 3">
    <name type="scientific">Veillonella montpellierensis DNF00314</name>
    <dbReference type="NCBI Taxonomy" id="1401067"/>
    <lineage>
        <taxon>Bacteria</taxon>
        <taxon>Bacillati</taxon>
        <taxon>Bacillota</taxon>
        <taxon>Negativicutes</taxon>
        <taxon>Veillonellales</taxon>
        <taxon>Veillonellaceae</taxon>
        <taxon>Veillonella</taxon>
    </lineage>
</organism>
<dbReference type="EMBL" id="JRNT01000009">
    <property type="protein sequence ID" value="KGF47467.1"/>
    <property type="molecule type" value="Genomic_DNA"/>
</dbReference>
<gene>
    <name evidence="2" type="ORF">HMPREF0872_04710</name>
</gene>
<dbReference type="Proteomes" id="UP000029628">
    <property type="component" value="Unassembled WGS sequence"/>
</dbReference>
<dbReference type="InterPro" id="IPR007169">
    <property type="entry name" value="RemA-like"/>
</dbReference>
<name>A0A096BXK0_9FIRM</name>
<protein>
    <recommendedName>
        <fullName evidence="1">Putative regulatory protein HMPREF0872_04710</fullName>
    </recommendedName>
</protein>
<keyword evidence="3" id="KW-1185">Reference proteome</keyword>
<reference evidence="2 3" key="1">
    <citation type="submission" date="2014-07" db="EMBL/GenBank/DDBJ databases">
        <authorList>
            <person name="McCorrison J."/>
            <person name="Sanka R."/>
            <person name="Torralba M."/>
            <person name="Gillis M."/>
            <person name="Haft D.H."/>
            <person name="Methe B."/>
            <person name="Sutton G."/>
            <person name="Nelson K.E."/>
        </authorList>
    </citation>
    <scope>NUCLEOTIDE SEQUENCE [LARGE SCALE GENOMIC DNA]</scope>
    <source>
        <strain evidence="2 3">DNF00314</strain>
    </source>
</reference>
<dbReference type="eggNOG" id="COG2052">
    <property type="taxonomic scope" value="Bacteria"/>
</dbReference>
<dbReference type="PANTHER" id="PTHR38449">
    <property type="entry name" value="REGULATORY PROTEIN TM_1690-RELATED"/>
    <property type="match status" value="1"/>
</dbReference>
<accession>A0A096BXK0</accession>
<dbReference type="PANTHER" id="PTHR38449:SF1">
    <property type="entry name" value="REGULATORY PROTEIN SSL2874-RELATED"/>
    <property type="match status" value="1"/>
</dbReference>
<dbReference type="RefSeq" id="WP_028257467.1">
    <property type="nucleotide sequence ID" value="NZ_JRNT01000009.1"/>
</dbReference>
<dbReference type="NCBIfam" id="NF046064">
    <property type="entry name" value="MtxBflmRegRemA"/>
    <property type="match status" value="1"/>
</dbReference>
<dbReference type="HAMAP" id="MF_01503">
    <property type="entry name" value="RemA"/>
    <property type="match status" value="1"/>
</dbReference>
<sequence>MGIKLLNIGFGNMIAANRAIAIISPESAPIKRMIQDAKDKGLLIDATYGRKTRAVLVMDSGHVVLSAIQPETVSHRIIQQDAVEETTEA</sequence>
<evidence type="ECO:0000256" key="1">
    <source>
        <dbReference type="HAMAP-Rule" id="MF_01503"/>
    </source>
</evidence>
<comment type="similarity">
    <text evidence="1">Belongs to the RemA family.</text>
</comment>
<comment type="caution">
    <text evidence="2">The sequence shown here is derived from an EMBL/GenBank/DDBJ whole genome shotgun (WGS) entry which is preliminary data.</text>
</comment>
<proteinExistence type="inferred from homology"/>
<dbReference type="AlphaFoldDB" id="A0A096BXK0"/>